<gene>
    <name evidence="2" type="ORF">PCOR1329_LOCUS49939</name>
</gene>
<dbReference type="Proteomes" id="UP001189429">
    <property type="component" value="Unassembled WGS sequence"/>
</dbReference>
<evidence type="ECO:0000313" key="2">
    <source>
        <dbReference type="EMBL" id="CAK0861178.1"/>
    </source>
</evidence>
<organism evidence="2 3">
    <name type="scientific">Prorocentrum cordatum</name>
    <dbReference type="NCBI Taxonomy" id="2364126"/>
    <lineage>
        <taxon>Eukaryota</taxon>
        <taxon>Sar</taxon>
        <taxon>Alveolata</taxon>
        <taxon>Dinophyceae</taxon>
        <taxon>Prorocentrales</taxon>
        <taxon>Prorocentraceae</taxon>
        <taxon>Prorocentrum</taxon>
    </lineage>
</organism>
<reference evidence="2" key="1">
    <citation type="submission" date="2023-10" db="EMBL/GenBank/DDBJ databases">
        <authorList>
            <person name="Chen Y."/>
            <person name="Shah S."/>
            <person name="Dougan E. K."/>
            <person name="Thang M."/>
            <person name="Chan C."/>
        </authorList>
    </citation>
    <scope>NUCLEOTIDE SEQUENCE [LARGE SCALE GENOMIC DNA]</scope>
</reference>
<protein>
    <submittedName>
        <fullName evidence="2">Uncharacterized protein</fullName>
    </submittedName>
</protein>
<keyword evidence="1" id="KW-0732">Signal</keyword>
<dbReference type="EMBL" id="CAUYUJ010016048">
    <property type="protein sequence ID" value="CAK0861178.1"/>
    <property type="molecule type" value="Genomic_DNA"/>
</dbReference>
<feature type="signal peptide" evidence="1">
    <location>
        <begin position="1"/>
        <end position="28"/>
    </location>
</feature>
<feature type="chain" id="PRO_5047202243" evidence="1">
    <location>
        <begin position="29"/>
        <end position="234"/>
    </location>
</feature>
<evidence type="ECO:0000313" key="3">
    <source>
        <dbReference type="Proteomes" id="UP001189429"/>
    </source>
</evidence>
<accession>A0ABN9UMP3</accession>
<keyword evidence="3" id="KW-1185">Reference proteome</keyword>
<proteinExistence type="predicted"/>
<sequence>MARVVKFSLATLAVLRAGALDSAAEAEAEEFSAGALAAEVQESSGHRAYLDVTVGAVSAGAQAAEVQELSGHGHRAYMDVTVGAVSAGAQAAEVQELSGHRQKAYLDVVAGAVSAVPFPKEAEVDELDTGDRPKGARRRARERAIAAQTAEDVAKTGCAQLGGDKWFSDAHGELFQVKQDHCSITFPLKTRTGKVEKRGVIRGANVLVEPPFPEGMVAGASVKFDNGAQWERKW</sequence>
<name>A0ABN9UMP3_9DINO</name>
<evidence type="ECO:0000256" key="1">
    <source>
        <dbReference type="SAM" id="SignalP"/>
    </source>
</evidence>
<comment type="caution">
    <text evidence="2">The sequence shown here is derived from an EMBL/GenBank/DDBJ whole genome shotgun (WGS) entry which is preliminary data.</text>
</comment>